<dbReference type="AlphaFoldDB" id="A0A8T2T6N4"/>
<keyword evidence="2" id="KW-1185">Reference proteome</keyword>
<dbReference type="InterPro" id="IPR011009">
    <property type="entry name" value="Kinase-like_dom_sf"/>
</dbReference>
<reference evidence="1" key="1">
    <citation type="submission" date="2021-08" db="EMBL/GenBank/DDBJ databases">
        <title>WGS assembly of Ceratopteris richardii.</title>
        <authorList>
            <person name="Marchant D.B."/>
            <person name="Chen G."/>
            <person name="Jenkins J."/>
            <person name="Shu S."/>
            <person name="Leebens-Mack J."/>
            <person name="Grimwood J."/>
            <person name="Schmutz J."/>
            <person name="Soltis P."/>
            <person name="Soltis D."/>
            <person name="Chen Z.-H."/>
        </authorList>
    </citation>
    <scope>NUCLEOTIDE SEQUENCE</scope>
    <source>
        <strain evidence="1">Whitten #5841</strain>
        <tissue evidence="1">Leaf</tissue>
    </source>
</reference>
<protein>
    <submittedName>
        <fullName evidence="1">Uncharacterized protein</fullName>
    </submittedName>
</protein>
<organism evidence="1 2">
    <name type="scientific">Ceratopteris richardii</name>
    <name type="common">Triangle waterfern</name>
    <dbReference type="NCBI Taxonomy" id="49495"/>
    <lineage>
        <taxon>Eukaryota</taxon>
        <taxon>Viridiplantae</taxon>
        <taxon>Streptophyta</taxon>
        <taxon>Embryophyta</taxon>
        <taxon>Tracheophyta</taxon>
        <taxon>Polypodiopsida</taxon>
        <taxon>Polypodiidae</taxon>
        <taxon>Polypodiales</taxon>
        <taxon>Pteridineae</taxon>
        <taxon>Pteridaceae</taxon>
        <taxon>Parkerioideae</taxon>
        <taxon>Ceratopteris</taxon>
    </lineage>
</organism>
<accession>A0A8T2T6N4</accession>
<gene>
    <name evidence="1" type="ORF">KP509_14G002700</name>
</gene>
<sequence length="123" mass="13864">MAAKLLRHAFPEGRLYPKRGISSKGIGIDEDACIRHEIDTMRAVQGSENVLPLHSCFESSDAFAHLITRFCSEGSLLDIVLRNIHSIHKGKQKEKEEKQQQRSPCYPSLTKTFSSFTSLCMRA</sequence>
<evidence type="ECO:0000313" key="1">
    <source>
        <dbReference type="EMBL" id="KAH7414639.1"/>
    </source>
</evidence>
<name>A0A8T2T6N4_CERRI</name>
<dbReference type="Gene3D" id="3.30.200.20">
    <property type="entry name" value="Phosphorylase Kinase, domain 1"/>
    <property type="match status" value="1"/>
</dbReference>
<dbReference type="EMBL" id="CM035419">
    <property type="protein sequence ID" value="KAH7414639.1"/>
    <property type="molecule type" value="Genomic_DNA"/>
</dbReference>
<evidence type="ECO:0000313" key="2">
    <source>
        <dbReference type="Proteomes" id="UP000825935"/>
    </source>
</evidence>
<dbReference type="SUPFAM" id="SSF56112">
    <property type="entry name" value="Protein kinase-like (PK-like)"/>
    <property type="match status" value="1"/>
</dbReference>
<dbReference type="Proteomes" id="UP000825935">
    <property type="component" value="Chromosome 14"/>
</dbReference>
<proteinExistence type="predicted"/>
<comment type="caution">
    <text evidence="1">The sequence shown here is derived from an EMBL/GenBank/DDBJ whole genome shotgun (WGS) entry which is preliminary data.</text>
</comment>